<dbReference type="Gene3D" id="2.60.40.790">
    <property type="match status" value="1"/>
</dbReference>
<dbReference type="InterPro" id="IPR027417">
    <property type="entry name" value="P-loop_NTPase"/>
</dbReference>
<dbReference type="Proteomes" id="UP000035009">
    <property type="component" value="Unassembled WGS sequence"/>
</dbReference>
<name>M3TB84_GORML</name>
<dbReference type="STRING" id="410332.SAMN04488550_2778"/>
<evidence type="ECO:0000256" key="1">
    <source>
        <dbReference type="ARBA" id="ARBA00011040"/>
    </source>
</evidence>
<comment type="similarity">
    <text evidence="1">Belongs to the arsA ATPase family.</text>
</comment>
<evidence type="ECO:0000259" key="2">
    <source>
        <dbReference type="Pfam" id="PF17886"/>
    </source>
</evidence>
<proteinExistence type="inferred from homology"/>
<dbReference type="eggNOG" id="COG0003">
    <property type="taxonomic scope" value="Bacteria"/>
</dbReference>
<dbReference type="Gene3D" id="3.40.50.300">
    <property type="entry name" value="P-loop containing nucleotide triphosphate hydrolases"/>
    <property type="match status" value="1"/>
</dbReference>
<evidence type="ECO:0000313" key="3">
    <source>
        <dbReference type="EMBL" id="GAC78656.1"/>
    </source>
</evidence>
<evidence type="ECO:0000313" key="4">
    <source>
        <dbReference type="Proteomes" id="UP000035009"/>
    </source>
</evidence>
<protein>
    <submittedName>
        <fullName evidence="3">Putative anion-transporting ATPase</fullName>
    </submittedName>
</protein>
<dbReference type="InterPro" id="IPR008978">
    <property type="entry name" value="HSP20-like_chaperone"/>
</dbReference>
<dbReference type="Pfam" id="PF17886">
    <property type="entry name" value="ArsA_HSP20"/>
    <property type="match status" value="1"/>
</dbReference>
<feature type="domain" description="ArsA HSP20-like" evidence="2">
    <location>
        <begin position="336"/>
        <end position="384"/>
    </location>
</feature>
<dbReference type="AlphaFoldDB" id="M3TB84"/>
<organism evidence="3 4">
    <name type="scientific">Gordonia malaquae NBRC 108250</name>
    <dbReference type="NCBI Taxonomy" id="1223542"/>
    <lineage>
        <taxon>Bacteria</taxon>
        <taxon>Bacillati</taxon>
        <taxon>Actinomycetota</taxon>
        <taxon>Actinomycetes</taxon>
        <taxon>Mycobacteriales</taxon>
        <taxon>Gordoniaceae</taxon>
        <taxon>Gordonia</taxon>
    </lineage>
</organism>
<dbReference type="EMBL" id="BAOP01000004">
    <property type="protein sequence ID" value="GAC78656.1"/>
    <property type="molecule type" value="Genomic_DNA"/>
</dbReference>
<gene>
    <name evidence="3" type="ORF">GM1_004_01010</name>
</gene>
<reference evidence="3 4" key="1">
    <citation type="submission" date="2013-02" db="EMBL/GenBank/DDBJ databases">
        <title>Whole genome shotgun sequence of Gordonia malaquae NBRC 108250.</title>
        <authorList>
            <person name="Yoshida I."/>
            <person name="Hosoyama A."/>
            <person name="Tsuchikane K."/>
            <person name="Ando Y."/>
            <person name="Baba S."/>
            <person name="Ohji S."/>
            <person name="Hamada M."/>
            <person name="Tamura T."/>
            <person name="Yamazoe A."/>
            <person name="Yamazaki S."/>
            <person name="Fujita N."/>
        </authorList>
    </citation>
    <scope>NUCLEOTIDE SEQUENCE [LARGE SCALE GENOMIC DNA]</scope>
    <source>
        <strain evidence="3 4">NBRC 108250</strain>
    </source>
</reference>
<accession>M3TB84</accession>
<sequence length="402" mass="42263">MLGPGGSGVSVVAAAAALTVDASTHEHRGVLPIGAERDTLLVTVDRQSYLPERLGVFRVPGEPVAITADTDLLHLDPLAVVEQAWTDFTAALTAVSAARAFLPIVGTLSSVAPGEMVALPGIGEFLLLRQIRDAATSGRWRRVVVDLSGVGDPHAFLRAPVILSTAVERLWPRHARLAEAAEKPALAQLSAAVEGIDRDCQDLAELLIDPHSVSAHLVLDAGDRGRRAAADQLAIADLTGLPLRSVLVNAGEAAMSTVSVAEHVRSLVDGDGAVTVHEVDSGGVLDRLSRIRKITLHAQKPSGRPRGSGALTVTKASGEGVDTVFELTWRQGLPRPDQLQLGRSGDDLLVTIDGFRHPVRLPSVLRRCRVIGAGWDAGLLTVTFSPDPAVWPARDGGSGPAR</sequence>
<dbReference type="InterPro" id="IPR040612">
    <property type="entry name" value="ArsA_HSP20-like"/>
</dbReference>
<comment type="caution">
    <text evidence="3">The sequence shown here is derived from an EMBL/GenBank/DDBJ whole genome shotgun (WGS) entry which is preliminary data.</text>
</comment>
<dbReference type="SUPFAM" id="SSF52540">
    <property type="entry name" value="P-loop containing nucleoside triphosphate hydrolases"/>
    <property type="match status" value="1"/>
</dbReference>
<keyword evidence="4" id="KW-1185">Reference proteome</keyword>